<feature type="chain" id="PRO_5047078728" evidence="1">
    <location>
        <begin position="26"/>
        <end position="438"/>
    </location>
</feature>
<feature type="domain" description="Pvc16 N-terminal" evidence="2">
    <location>
        <begin position="9"/>
        <end position="217"/>
    </location>
</feature>
<feature type="signal peptide" evidence="1">
    <location>
        <begin position="1"/>
        <end position="25"/>
    </location>
</feature>
<dbReference type="RefSeq" id="WP_341368408.1">
    <property type="nucleotide sequence ID" value="NZ_CP150951.2"/>
</dbReference>
<sequence length="438" mass="45826">MSNALALAAVSAVIMDLLNDGLANANLSAMAPITVTAQPPDQLSGDGIADINRLNLYLWNVTRNMGWANERLPARNSEGARLDSPFLALDLQFVLTATGDADLNAEVLLGYGMQILHETPVLTRAAIRTALGGTTPPVDATLLPPAFQAILGSDLADQFEQIRITPAQPDHEHPMQLEGLSNLWSAFSAPLRTSAMYTASCVLIESRTPVRSALPVLTLGGRTAQLRSPTITAASRLTGAAGSMRDLTGAIDPGAWIAIEGSALAAELMRVRLGDRILAILPTNAANSRVDLQLPNDIRAGLTLLQIEHLFTPEGGGANRLWEMSNAWPLVISPQLAGHGVNGAQNGGLFDGSVTATLSHPVGPDQIAALLFNPLAGSINDAFSVKCRPRDAEGTEVTADLSAIPADNYLIRVEIGGAASALTMGPTGFDGPVVDLAP</sequence>
<dbReference type="Proteomes" id="UP001440612">
    <property type="component" value="Chromosome"/>
</dbReference>
<proteinExistence type="predicted"/>
<reference evidence="4" key="1">
    <citation type="submission" date="2024-04" db="EMBL/GenBank/DDBJ databases">
        <title>Phylogenomic analyses of a clade within the roseobacter group suggest taxonomic reassignments of species of the genera Aestuariivita, Citreicella, Loktanella, Nautella, Pelagibaca, Ruegeria, Thalassobius, Thiobacimonas and Tropicibacter, and the proposal o.</title>
        <authorList>
            <person name="Jeon C.O."/>
        </authorList>
    </citation>
    <scope>NUCLEOTIDE SEQUENCE [LARGE SCALE GENOMIC DNA]</scope>
    <source>
        <strain evidence="4">BS5-3</strain>
    </source>
</reference>
<organism evidence="3 4">
    <name type="scientific">Yoonia phaeophyticola</name>
    <dbReference type="NCBI Taxonomy" id="3137369"/>
    <lineage>
        <taxon>Bacteria</taxon>
        <taxon>Pseudomonadati</taxon>
        <taxon>Pseudomonadota</taxon>
        <taxon>Alphaproteobacteria</taxon>
        <taxon>Rhodobacterales</taxon>
        <taxon>Paracoccaceae</taxon>
        <taxon>Yoonia</taxon>
    </lineage>
</organism>
<protein>
    <submittedName>
        <fullName evidence="3">DUF4255 domain-containing protein</fullName>
    </submittedName>
</protein>
<keyword evidence="4" id="KW-1185">Reference proteome</keyword>
<accession>A0ABZ2VA52</accession>
<dbReference type="InterPro" id="IPR025351">
    <property type="entry name" value="Pvc16_N"/>
</dbReference>
<keyword evidence="1" id="KW-0732">Signal</keyword>
<evidence type="ECO:0000313" key="4">
    <source>
        <dbReference type="Proteomes" id="UP001440612"/>
    </source>
</evidence>
<dbReference type="EMBL" id="CP150951">
    <property type="protein sequence ID" value="WZC50306.1"/>
    <property type="molecule type" value="Genomic_DNA"/>
</dbReference>
<dbReference type="Pfam" id="PF14065">
    <property type="entry name" value="Pvc16_N"/>
    <property type="match status" value="1"/>
</dbReference>
<name>A0ABZ2VA52_9RHOB</name>
<evidence type="ECO:0000313" key="3">
    <source>
        <dbReference type="EMBL" id="WZC50306.1"/>
    </source>
</evidence>
<evidence type="ECO:0000259" key="2">
    <source>
        <dbReference type="Pfam" id="PF14065"/>
    </source>
</evidence>
<gene>
    <name evidence="3" type="ORF">AABB29_06610</name>
</gene>
<evidence type="ECO:0000256" key="1">
    <source>
        <dbReference type="SAM" id="SignalP"/>
    </source>
</evidence>